<evidence type="ECO:0000313" key="4">
    <source>
        <dbReference type="Proteomes" id="UP000326029"/>
    </source>
</evidence>
<dbReference type="Proteomes" id="UP000326029">
    <property type="component" value="Chromosome"/>
</dbReference>
<feature type="region of interest" description="Disordered" evidence="1">
    <location>
        <begin position="101"/>
        <end position="125"/>
    </location>
</feature>
<evidence type="ECO:0000256" key="1">
    <source>
        <dbReference type="SAM" id="MobiDB-lite"/>
    </source>
</evidence>
<feature type="compositionally biased region" description="Polar residues" evidence="1">
    <location>
        <begin position="456"/>
        <end position="468"/>
    </location>
</feature>
<accession>A0AAV4KNH7</accession>
<dbReference type="Proteomes" id="UP000642014">
    <property type="component" value="Unassembled WGS sequence"/>
</dbReference>
<protein>
    <recommendedName>
        <fullName evidence="6">WXG100 family type VII secretion target</fullName>
    </recommendedName>
</protein>
<organism evidence="2 5">
    <name type="scientific">Streptomyces cinereoruber</name>
    <dbReference type="NCBI Taxonomy" id="67260"/>
    <lineage>
        <taxon>Bacteria</taxon>
        <taxon>Bacillati</taxon>
        <taxon>Actinomycetota</taxon>
        <taxon>Actinomycetes</taxon>
        <taxon>Kitasatosporales</taxon>
        <taxon>Streptomycetaceae</taxon>
        <taxon>Streptomyces</taxon>
    </lineage>
</organism>
<dbReference type="GeneID" id="95455477"/>
<reference evidence="3 4" key="2">
    <citation type="submission" date="2017-09" db="EMBL/GenBank/DDBJ databases">
        <authorList>
            <person name="Lee N."/>
            <person name="Cho B.-K."/>
        </authorList>
    </citation>
    <scope>NUCLEOTIDE SEQUENCE [LARGE SCALE GENOMIC DNA]</scope>
    <source>
        <strain evidence="3 4">ATCC 19740</strain>
    </source>
</reference>
<evidence type="ECO:0000313" key="2">
    <source>
        <dbReference type="EMBL" id="GGR32219.1"/>
    </source>
</evidence>
<evidence type="ECO:0000313" key="3">
    <source>
        <dbReference type="EMBL" id="QEV33667.1"/>
    </source>
</evidence>
<gene>
    <name evidence="3" type="ORF">CP977_17070</name>
    <name evidence="2" type="ORF">GCM10010497_38420</name>
</gene>
<name>A0AAV4KNH7_9ACTN</name>
<evidence type="ECO:0000313" key="5">
    <source>
        <dbReference type="Proteomes" id="UP000642014"/>
    </source>
</evidence>
<proteinExistence type="predicted"/>
<dbReference type="RefSeq" id="WP_152370414.1">
    <property type="nucleotide sequence ID" value="NZ_BMSJ01000007.1"/>
</dbReference>
<dbReference type="AlphaFoldDB" id="A0AAV4KNH7"/>
<reference evidence="2 5" key="1">
    <citation type="journal article" date="2014" name="Int. J. Syst. Evol. Microbiol.">
        <title>Complete genome sequence of Corynebacterium casei LMG S-19264T (=DSM 44701T), isolated from a smear-ripened cheese.</title>
        <authorList>
            <consortium name="US DOE Joint Genome Institute (JGI-PGF)"/>
            <person name="Walter F."/>
            <person name="Albersmeier A."/>
            <person name="Kalinowski J."/>
            <person name="Ruckert C."/>
        </authorList>
    </citation>
    <scope>NUCLEOTIDE SEQUENCE [LARGE SCALE GENOMIC DNA]</scope>
    <source>
        <strain evidence="2 5">JCM 4205</strain>
    </source>
</reference>
<keyword evidence="4" id="KW-1185">Reference proteome</keyword>
<feature type="region of interest" description="Disordered" evidence="1">
    <location>
        <begin position="456"/>
        <end position="493"/>
    </location>
</feature>
<feature type="compositionally biased region" description="Basic and acidic residues" evidence="1">
    <location>
        <begin position="101"/>
        <end position="118"/>
    </location>
</feature>
<sequence>MGTFTYSDLIALDLDRLSTAVTNWKTMAGSLATLQTDARDGLLKKSEGARWQGVNATVTKDFVRKAAKEFADLHKEAQSIHAVLADAHAELLRIQKRAKALTDEARKGDPGRSPDPDHGLLVTDGGNGTVKVVEAVCDVKGTSQRTKDRMQWYADTLTGLVAHAAEVDAAVGRALRKSHGGDPHNAGHAAYTSLDEDQLPRAMQLASLGEDASGGQRAELQRLWQSLSPEARAELWKARKDDLLAAGLLSPTVKKIAPDRGSGRYGAEEPTFTEFLTKDKMRMLSSGSDWQGMNDASRHMQHYLEKSGEPLDLPVDKMLHDDEGLRIHAEEAIRGKQDAWREQALEEFRRNGGRPVAVPVETSNSDYTFPQNEQANWFYAVGSTRTNVTGVVTVVSGADGEPKVGLDYQVNAWDRYNWDQGKGVDIGFLNVPDGQPARLHTTGLAQEFDMQGSSSVKYYDLGSTTSNDDPLPAPDDPGREGTRQDPDRQRTKR</sequence>
<feature type="compositionally biased region" description="Basic and acidic residues" evidence="1">
    <location>
        <begin position="476"/>
        <end position="493"/>
    </location>
</feature>
<reference evidence="2" key="3">
    <citation type="submission" date="2023-08" db="EMBL/GenBank/DDBJ databases">
        <authorList>
            <person name="Sun Q."/>
            <person name="Ohkuma M."/>
        </authorList>
    </citation>
    <scope>NUCLEOTIDE SEQUENCE</scope>
    <source>
        <strain evidence="2">JCM 4205</strain>
    </source>
</reference>
<dbReference type="EMBL" id="BMSJ01000007">
    <property type="protein sequence ID" value="GGR32219.1"/>
    <property type="molecule type" value="Genomic_DNA"/>
</dbReference>
<evidence type="ECO:0008006" key="6">
    <source>
        <dbReference type="Google" id="ProtNLM"/>
    </source>
</evidence>
<dbReference type="EMBL" id="CP023693">
    <property type="protein sequence ID" value="QEV33667.1"/>
    <property type="molecule type" value="Genomic_DNA"/>
</dbReference>